<dbReference type="Proteomes" id="UP001432322">
    <property type="component" value="Unassembled WGS sequence"/>
</dbReference>
<reference evidence="2" key="1">
    <citation type="submission" date="2023-10" db="EMBL/GenBank/DDBJ databases">
        <title>Genome assembly of Pristionchus species.</title>
        <authorList>
            <person name="Yoshida K."/>
            <person name="Sommer R.J."/>
        </authorList>
    </citation>
    <scope>NUCLEOTIDE SEQUENCE</scope>
    <source>
        <strain evidence="2">RS5133</strain>
    </source>
</reference>
<proteinExistence type="predicted"/>
<evidence type="ECO:0000313" key="2">
    <source>
        <dbReference type="EMBL" id="GMT30596.1"/>
    </source>
</evidence>
<evidence type="ECO:0000256" key="1">
    <source>
        <dbReference type="SAM" id="Phobius"/>
    </source>
</evidence>
<comment type="caution">
    <text evidence="2">The sequence shown here is derived from an EMBL/GenBank/DDBJ whole genome shotgun (WGS) entry which is preliminary data.</text>
</comment>
<keyword evidence="3" id="KW-1185">Reference proteome</keyword>
<keyword evidence="1" id="KW-0812">Transmembrane</keyword>
<protein>
    <recommendedName>
        <fullName evidence="4">G protein-coupled receptor</fullName>
    </recommendedName>
</protein>
<name>A0AAV5WF93_9BILA</name>
<evidence type="ECO:0008006" key="4">
    <source>
        <dbReference type="Google" id="ProtNLM"/>
    </source>
</evidence>
<keyword evidence="1" id="KW-0472">Membrane</keyword>
<feature type="non-terminal residue" evidence="2">
    <location>
        <position position="88"/>
    </location>
</feature>
<gene>
    <name evidence="2" type="ORF">PFISCL1PPCAC_21893</name>
</gene>
<keyword evidence="1" id="KW-1133">Transmembrane helix</keyword>
<feature type="transmembrane region" description="Helical" evidence="1">
    <location>
        <begin position="32"/>
        <end position="53"/>
    </location>
</feature>
<feature type="non-terminal residue" evidence="2">
    <location>
        <position position="1"/>
    </location>
</feature>
<sequence>STASVNTYLMVASTLSLLHFSPPLVFSSLNSIRSTVALFTLFIPTTIAALFALDHYEIVKRESSTTKLHVVRMLVWMVAQQYILHRRI</sequence>
<accession>A0AAV5WF93</accession>
<dbReference type="EMBL" id="BTSY01000005">
    <property type="protein sequence ID" value="GMT30596.1"/>
    <property type="molecule type" value="Genomic_DNA"/>
</dbReference>
<dbReference type="AlphaFoldDB" id="A0AAV5WF93"/>
<evidence type="ECO:0000313" key="3">
    <source>
        <dbReference type="Proteomes" id="UP001432322"/>
    </source>
</evidence>
<organism evidence="2 3">
    <name type="scientific">Pristionchus fissidentatus</name>
    <dbReference type="NCBI Taxonomy" id="1538716"/>
    <lineage>
        <taxon>Eukaryota</taxon>
        <taxon>Metazoa</taxon>
        <taxon>Ecdysozoa</taxon>
        <taxon>Nematoda</taxon>
        <taxon>Chromadorea</taxon>
        <taxon>Rhabditida</taxon>
        <taxon>Rhabditina</taxon>
        <taxon>Diplogasteromorpha</taxon>
        <taxon>Diplogasteroidea</taxon>
        <taxon>Neodiplogasteridae</taxon>
        <taxon>Pristionchus</taxon>
    </lineage>
</organism>